<accession>A0A3E2HLW7</accession>
<dbReference type="EMBL" id="NCSJ02000024">
    <property type="protein sequence ID" value="RFU34233.1"/>
    <property type="molecule type" value="Genomic_DNA"/>
</dbReference>
<feature type="non-terminal residue" evidence="1">
    <location>
        <position position="1"/>
    </location>
</feature>
<organism evidence="1 2">
    <name type="scientific">Scytalidium lignicola</name>
    <name type="common">Hyphomycete</name>
    <dbReference type="NCBI Taxonomy" id="5539"/>
    <lineage>
        <taxon>Eukaryota</taxon>
        <taxon>Fungi</taxon>
        <taxon>Dikarya</taxon>
        <taxon>Ascomycota</taxon>
        <taxon>Pezizomycotina</taxon>
        <taxon>Leotiomycetes</taxon>
        <taxon>Leotiomycetes incertae sedis</taxon>
        <taxon>Scytalidium</taxon>
    </lineage>
</organism>
<dbReference type="Proteomes" id="UP000258309">
    <property type="component" value="Unassembled WGS sequence"/>
</dbReference>
<feature type="non-terminal residue" evidence="1">
    <location>
        <position position="509"/>
    </location>
</feature>
<reference evidence="1 2" key="1">
    <citation type="submission" date="2018-05" db="EMBL/GenBank/DDBJ databases">
        <title>Draft genome sequence of Scytalidium lignicola DSM 105466, a ubiquitous saprotrophic fungus.</title>
        <authorList>
            <person name="Buettner E."/>
            <person name="Gebauer A.M."/>
            <person name="Hofrichter M."/>
            <person name="Liers C."/>
            <person name="Kellner H."/>
        </authorList>
    </citation>
    <scope>NUCLEOTIDE SEQUENCE [LARGE SCALE GENOMIC DNA]</scope>
    <source>
        <strain evidence="1 2">DSM 105466</strain>
    </source>
</reference>
<protein>
    <submittedName>
        <fullName evidence="1">Uncharacterized protein</fullName>
    </submittedName>
</protein>
<evidence type="ECO:0000313" key="1">
    <source>
        <dbReference type="EMBL" id="RFU34233.1"/>
    </source>
</evidence>
<dbReference type="AlphaFoldDB" id="A0A3E2HLW7"/>
<proteinExistence type="predicted"/>
<evidence type="ECO:0000313" key="2">
    <source>
        <dbReference type="Proteomes" id="UP000258309"/>
    </source>
</evidence>
<name>A0A3E2HLW7_SCYLI</name>
<comment type="caution">
    <text evidence="1">The sequence shown here is derived from an EMBL/GenBank/DDBJ whole genome shotgun (WGS) entry which is preliminary data.</text>
</comment>
<dbReference type="OrthoDB" id="5426982at2759"/>
<keyword evidence="2" id="KW-1185">Reference proteome</keyword>
<gene>
    <name evidence="1" type="ORF">B7463_g2186</name>
</gene>
<sequence length="509" mass="57175">MMPSTALHSFKVVKPQAARRNRAKFDPKRRQEVKACSNDDLCTSCRGLTSYERRTLSFSGCIRTRLLEVDIFELPNPNLEQRSSILTKSREFASTAVTLSFASDIKWSLSALVVDMVDWVNSPHTSTTSKVGTLSSPEFLETLKPYFEKDTLISFQHMLHAQSLAYTQSTSQGTHFFSILELQQIGGMAGHNFLKVLDRSLRCQSLASYSKEHLHALFLLIVGTILAVGYTKPFQKTGNDLSAHQTSFTAMQEFLNRILAHYMVFFSSKLDLGISGDCEQLILKAASARWNKLGSFLWVTFNALMTEDGKNQHLLSKSTDIPTLNFHQPKLMNLCSRTLWKEFDITDAMLSQSEIGMQPSLVNEIVWGEERSYYSPGEIINGEMLQQNAFQFTPDVTITDSYLPARSNGTCKAPGVSLNNGLETGTMVPHDVSTRLITHPSSIIQDSEFADNWKRELKEEYEKTKQTVTNEAICISSECAVDRNSAGAGAELPEREESWDWIAPRKDIT</sequence>